<sequence>MPRIFRIHGDNIVECERIAKLILEETDPTSVEISLLSSSTIVYNLRFNYLGLHFEWQLELLPGFNKAGRRRWEANIFVGLKDSGSFLDETPDAIVTYVENGLETILYAIEFCSALQAGNQAWQRSGRAFSTGRTGCPYLYIVDFVKYELDARTRERKALRFPNPAVPYSYISFSKESDNFVAQVYVRSEEFDKQFDCSLRNFDEDNFADVELSRYIVKKMCGFDTSDEEELILQKNLNVVLFLASSSHPTTNFTPAHWRRLYECHQGIVQFSIENSKFNFRKTITAKGHHGNSSKFLNLVESLSVGLASKDLPFGIIPAANRRRLAKGIRRLYSAYDAAVLNRIASDHSDLILCMIKGFKPRGDDNRPDRGILPLAAMLASTDIEVMTYIYGPVIERNFNALISNPERLAASNGFWRVILALSDFVALDVPVLAGRSYDEEVLLDTSALKERYVGQLPDENGLTQEDFSSIPQSFHEDDVDTGIHFLFSHLLHDVCFEGMCNPPGGDWSGLSVLYDDYEVRWLSLPRVSEEVDGKRPDHVLELFGVFDRPVLLSIESKERSFDLEANVGEGLVNYIYNLMNYVPNVERLVHPRLGEWTQSEHLVDFKGFEVISAAAYLRGSAQANHIVFERSHCDMLFIMEPVGHGWEIEVVPATPATEILKKFICDKVAEIGFDEITLF</sequence>
<dbReference type="AlphaFoldDB" id="A0A510JRW7"/>
<reference evidence="1 2" key="1">
    <citation type="submission" date="2019-07" db="EMBL/GenBank/DDBJ databases">
        <title>Complete Genome Sequence of Leptotrichia shahii Strain JCM 16776.</title>
        <authorList>
            <person name="Watanabe S."/>
            <person name="Cui L."/>
        </authorList>
    </citation>
    <scope>NUCLEOTIDE SEQUENCE [LARGE SCALE GENOMIC DNA]</scope>
    <source>
        <strain evidence="1 2">JCM16776</strain>
        <plasmid evidence="2">jcm16776p1 dna</plasmid>
    </source>
</reference>
<proteinExistence type="predicted"/>
<evidence type="ECO:0000313" key="2">
    <source>
        <dbReference type="Proteomes" id="UP000322617"/>
    </source>
</evidence>
<dbReference type="OrthoDB" id="2077880at2"/>
<name>A0A510JRW7_9FUSO</name>
<evidence type="ECO:0000313" key="1">
    <source>
        <dbReference type="EMBL" id="BBM41777.1"/>
    </source>
</evidence>
<protein>
    <submittedName>
        <fullName evidence="1">Uncharacterized protein</fullName>
    </submittedName>
</protein>
<keyword evidence="2" id="KW-1185">Reference proteome</keyword>
<dbReference type="EMBL" id="AP019828">
    <property type="protein sequence ID" value="BBM41777.1"/>
    <property type="molecule type" value="Genomic_DNA"/>
</dbReference>
<geneLocation type="plasmid" evidence="2">
    <name>jcm16776p1 dna</name>
</geneLocation>
<organism evidence="1 2">
    <name type="scientific">Leptotrichia shahii</name>
    <dbReference type="NCBI Taxonomy" id="157691"/>
    <lineage>
        <taxon>Bacteria</taxon>
        <taxon>Fusobacteriati</taxon>
        <taxon>Fusobacteriota</taxon>
        <taxon>Fusobacteriia</taxon>
        <taxon>Fusobacteriales</taxon>
        <taxon>Leptotrichiaceae</taxon>
        <taxon>Leptotrichia</taxon>
    </lineage>
</organism>
<accession>A0A510JRW7</accession>
<dbReference type="KEGG" id="lsz:JCM16776_p1021"/>
<gene>
    <name evidence="1" type="ORF">JCM16776_p1021</name>
</gene>
<dbReference type="REBASE" id="355968">
    <property type="entry name" value="Lsh16776ORFAP"/>
</dbReference>
<keyword evidence="1" id="KW-0614">Plasmid</keyword>
<dbReference type="Proteomes" id="UP000322617">
    <property type="component" value="Plasmid JCM16776p1"/>
</dbReference>
<dbReference type="RefSeq" id="WP_018450723.1">
    <property type="nucleotide sequence ID" value="NZ_AP019828.1"/>
</dbReference>